<feature type="domain" description="AB hydrolase-1" evidence="3">
    <location>
        <begin position="112"/>
        <end position="225"/>
    </location>
</feature>
<organism evidence="4 6">
    <name type="scientific">Corynebacterium glucuronolyticum</name>
    <dbReference type="NCBI Taxonomy" id="39791"/>
    <lineage>
        <taxon>Bacteria</taxon>
        <taxon>Bacillati</taxon>
        <taxon>Actinomycetota</taxon>
        <taxon>Actinomycetes</taxon>
        <taxon>Mycobacteriales</taxon>
        <taxon>Corynebacteriaceae</taxon>
        <taxon>Corynebacterium</taxon>
    </lineage>
</organism>
<dbReference type="InterPro" id="IPR053228">
    <property type="entry name" value="Stereospecific_Lipase"/>
</dbReference>
<dbReference type="InterPro" id="IPR029058">
    <property type="entry name" value="AB_hydrolase_fold"/>
</dbReference>
<evidence type="ECO:0000313" key="5">
    <source>
        <dbReference type="EMBL" id="QRP71687.1"/>
    </source>
</evidence>
<evidence type="ECO:0000256" key="1">
    <source>
        <dbReference type="SAM" id="MobiDB-lite"/>
    </source>
</evidence>
<dbReference type="SUPFAM" id="SSF53474">
    <property type="entry name" value="alpha/beta-Hydrolases"/>
    <property type="match status" value="1"/>
</dbReference>
<dbReference type="RefSeq" id="WP_005393873.1">
    <property type="nucleotide sequence ID" value="NZ_CP066007.1"/>
</dbReference>
<dbReference type="Pfam" id="PF00561">
    <property type="entry name" value="Abhydrolase_1"/>
    <property type="match status" value="1"/>
</dbReference>
<dbReference type="PANTHER" id="PTHR37574:SF1">
    <property type="entry name" value="LIPASE B"/>
    <property type="match status" value="1"/>
</dbReference>
<proteinExistence type="predicted"/>
<dbReference type="Proteomes" id="UP000617681">
    <property type="component" value="Chromosome"/>
</dbReference>
<evidence type="ECO:0000313" key="4">
    <source>
        <dbReference type="EMBL" id="QQB45799.1"/>
    </source>
</evidence>
<dbReference type="Proteomes" id="UP000596145">
    <property type="component" value="Chromosome"/>
</dbReference>
<dbReference type="GO" id="GO:0016787">
    <property type="term" value="F:hydrolase activity"/>
    <property type="evidence" value="ECO:0007669"/>
    <property type="project" value="UniProtKB-KW"/>
</dbReference>
<reference evidence="4 6" key="1">
    <citation type="submission" date="2020-12" db="EMBL/GenBank/DDBJ databases">
        <title>FDA dAtabase for Regulatory Grade micrObial Sequences (FDA-ARGOS): Supporting development and validation of Infectious Disease Dx tests.</title>
        <authorList>
            <person name="Sproer C."/>
            <person name="Gronow S."/>
            <person name="Severitt S."/>
            <person name="Schroder I."/>
            <person name="Tallon L."/>
            <person name="Sadzewicz L."/>
            <person name="Zhao X."/>
            <person name="Boylan J."/>
            <person name="Ott S."/>
            <person name="Bowen H."/>
            <person name="Vavikolanu K."/>
            <person name="Mehta A."/>
            <person name="Aluvathingal J."/>
            <person name="Nadendla S."/>
            <person name="Lowell S."/>
            <person name="Myers T."/>
            <person name="Yan Y."/>
            <person name="Sichtig H."/>
        </authorList>
    </citation>
    <scope>NUCLEOTIDE SEQUENCE [LARGE SCALE GENOMIC DNA]</scope>
    <source>
        <strain evidence="4 6">FDAARGOS_1053</strain>
        <strain evidence="5">FDAARGOS_1191</strain>
    </source>
</reference>
<feature type="chain" id="PRO_5034106835" evidence="2">
    <location>
        <begin position="27"/>
        <end position="366"/>
    </location>
</feature>
<protein>
    <submittedName>
        <fullName evidence="4">Alpha/beta fold hydrolase</fullName>
    </submittedName>
</protein>
<feature type="region of interest" description="Disordered" evidence="1">
    <location>
        <begin position="28"/>
        <end position="85"/>
    </location>
</feature>
<evidence type="ECO:0000313" key="6">
    <source>
        <dbReference type="Proteomes" id="UP000596145"/>
    </source>
</evidence>
<feature type="compositionally biased region" description="Polar residues" evidence="1">
    <location>
        <begin position="71"/>
        <end position="85"/>
    </location>
</feature>
<dbReference type="PANTHER" id="PTHR37574">
    <property type="entry name" value="LIPASE B"/>
    <property type="match status" value="1"/>
</dbReference>
<keyword evidence="4" id="KW-0378">Hydrolase</keyword>
<dbReference type="AlphaFoldDB" id="A0A7T4EEB5"/>
<dbReference type="InterPro" id="IPR000073">
    <property type="entry name" value="AB_hydrolase_1"/>
</dbReference>
<accession>A0A7T4EEB5</accession>
<dbReference type="GeneID" id="92759993"/>
<feature type="compositionally biased region" description="Low complexity" evidence="1">
    <location>
        <begin position="28"/>
        <end position="51"/>
    </location>
</feature>
<gene>
    <name evidence="4" type="ORF">I6I10_09945</name>
    <name evidence="5" type="ORF">I6J21_06195</name>
</gene>
<name>A0A7T4EEB5_9CORY</name>
<evidence type="ECO:0000256" key="2">
    <source>
        <dbReference type="SAM" id="SignalP"/>
    </source>
</evidence>
<evidence type="ECO:0000259" key="3">
    <source>
        <dbReference type="Pfam" id="PF00561"/>
    </source>
</evidence>
<sequence length="366" mass="38752">MTMSVRLTCAAAITSVAVALAVPAVAATTQHTSTEPSTTTTVVATAQRTSAEPTPDARTAETGTRLRDLQTTDGSSTQDSANGQFSDPITPIGAPSFLNDPDCVPAAEHPHPVLFLHGTTRNIKDFYDSASSLHNEGFCVWGYNYGKNTGLSIQNLNPSMYATGDIMTSVAEVSHQIDYVLEKSGADKVDLVGHSQGGMIPKAYIAKYGAEKVNRVVAMGAPFHGTAINGFGTFARGLITLAPHLMTFFLSPASAQQIIGSDFNAWLNAQPDTVPGVIYTSFFSPDDTVVTPNSTSELSPVDGADVANVNVKQACPFKDDKIIHDDLPTSPTMASLTYWALTRDAGETAPAIDACTALPNDELTWY</sequence>
<dbReference type="EMBL" id="CP069534">
    <property type="protein sequence ID" value="QRP71687.1"/>
    <property type="molecule type" value="Genomic_DNA"/>
</dbReference>
<dbReference type="EMBL" id="CP066007">
    <property type="protein sequence ID" value="QQB45799.1"/>
    <property type="molecule type" value="Genomic_DNA"/>
</dbReference>
<keyword evidence="2" id="KW-0732">Signal</keyword>
<dbReference type="Gene3D" id="3.40.50.1820">
    <property type="entry name" value="alpha/beta hydrolase"/>
    <property type="match status" value="1"/>
</dbReference>
<feature type="signal peptide" evidence="2">
    <location>
        <begin position="1"/>
        <end position="26"/>
    </location>
</feature>
<dbReference type="OrthoDB" id="8871309at2"/>